<evidence type="ECO:0000256" key="1">
    <source>
        <dbReference type="ARBA" id="ARBA00006445"/>
    </source>
</evidence>
<dbReference type="PROSITE" id="PS00678">
    <property type="entry name" value="WD_REPEATS_1"/>
    <property type="match status" value="1"/>
</dbReference>
<dbReference type="UniPathway" id="UPA00143"/>
<evidence type="ECO:0000256" key="3">
    <source>
        <dbReference type="ARBA" id="ARBA00022618"/>
    </source>
</evidence>
<keyword evidence="4" id="KW-0677">Repeat</keyword>
<feature type="repeat" description="WD" evidence="7">
    <location>
        <begin position="385"/>
        <end position="417"/>
    </location>
</feature>
<dbReference type="PANTHER" id="PTHR19918:SF56">
    <property type="entry name" value="ANAPHASE-PROMOTING COMPLEX SUBUNIT 4-LIKE WD40 DOMAIN-CONTAINING PROTEIN"/>
    <property type="match status" value="1"/>
</dbReference>
<proteinExistence type="inferred from homology"/>
<dbReference type="Pfam" id="PF24807">
    <property type="entry name" value="WD40_CDC20-Fz"/>
    <property type="match status" value="1"/>
</dbReference>
<dbReference type="InterPro" id="IPR056150">
    <property type="entry name" value="WD40_CDC20-Fz"/>
</dbReference>
<dbReference type="EMBL" id="PDCK01000041">
    <property type="protein sequence ID" value="PRQ44278.1"/>
    <property type="molecule type" value="Genomic_DNA"/>
</dbReference>
<dbReference type="OrthoDB" id="1136713at2759"/>
<dbReference type="GO" id="GO:1990757">
    <property type="term" value="F:ubiquitin ligase activator activity"/>
    <property type="evidence" value="ECO:0007669"/>
    <property type="project" value="TreeGrafter"/>
</dbReference>
<gene>
    <name evidence="10" type="ORF">RchiOBHm_Chr3g0477471</name>
</gene>
<protein>
    <submittedName>
        <fullName evidence="10">Putative transcription factor WD40-like family</fullName>
    </submittedName>
</protein>
<keyword evidence="11" id="KW-1185">Reference proteome</keyword>
<dbReference type="SMART" id="SM00320">
    <property type="entry name" value="WD40"/>
    <property type="match status" value="6"/>
</dbReference>
<feature type="compositionally biased region" description="Basic residues" evidence="8">
    <location>
        <begin position="104"/>
        <end position="114"/>
    </location>
</feature>
<keyword evidence="3" id="KW-0132">Cell division</keyword>
<dbReference type="AlphaFoldDB" id="A0A2P6RCW7"/>
<comment type="caution">
    <text evidence="10">The sequence shown here is derived from an EMBL/GenBank/DDBJ whole genome shotgun (WGS) entry which is preliminary data.</text>
</comment>
<dbReference type="InterPro" id="IPR019775">
    <property type="entry name" value="WD40_repeat_CS"/>
</dbReference>
<dbReference type="GO" id="GO:1905786">
    <property type="term" value="P:positive regulation of anaphase-promoting complex-dependent catabolic process"/>
    <property type="evidence" value="ECO:0007669"/>
    <property type="project" value="TreeGrafter"/>
</dbReference>
<dbReference type="GO" id="GO:0005680">
    <property type="term" value="C:anaphase-promoting complex"/>
    <property type="evidence" value="ECO:0007669"/>
    <property type="project" value="TreeGrafter"/>
</dbReference>
<evidence type="ECO:0000256" key="4">
    <source>
        <dbReference type="ARBA" id="ARBA00022737"/>
    </source>
</evidence>
<dbReference type="PROSITE" id="PS50082">
    <property type="entry name" value="WD_REPEATS_2"/>
    <property type="match status" value="3"/>
</dbReference>
<reference evidence="10 11" key="1">
    <citation type="journal article" date="2018" name="Nat. Genet.">
        <title>The Rosa genome provides new insights in the design of modern roses.</title>
        <authorList>
            <person name="Bendahmane M."/>
        </authorList>
    </citation>
    <scope>NUCLEOTIDE SEQUENCE [LARGE SCALE GENOMIC DNA]</scope>
    <source>
        <strain evidence="11">cv. Old Blush</strain>
    </source>
</reference>
<evidence type="ECO:0000256" key="7">
    <source>
        <dbReference type="PROSITE-ProRule" id="PRU00221"/>
    </source>
</evidence>
<dbReference type="GO" id="GO:0016567">
    <property type="term" value="P:protein ubiquitination"/>
    <property type="evidence" value="ECO:0007669"/>
    <property type="project" value="UniProtKB-UniPathway"/>
</dbReference>
<dbReference type="InterPro" id="IPR036322">
    <property type="entry name" value="WD40_repeat_dom_sf"/>
</dbReference>
<dbReference type="GO" id="GO:0051301">
    <property type="term" value="P:cell division"/>
    <property type="evidence" value="ECO:0007669"/>
    <property type="project" value="UniProtKB-KW"/>
</dbReference>
<comment type="similarity">
    <text evidence="1">Belongs to the WD repeat CDC20/Fizzy family.</text>
</comment>
<feature type="region of interest" description="Disordered" evidence="8">
    <location>
        <begin position="92"/>
        <end position="114"/>
    </location>
</feature>
<feature type="repeat" description="WD" evidence="7">
    <location>
        <begin position="251"/>
        <end position="283"/>
    </location>
</feature>
<evidence type="ECO:0000259" key="9">
    <source>
        <dbReference type="Pfam" id="PF24807"/>
    </source>
</evidence>
<feature type="repeat" description="WD" evidence="7">
    <location>
        <begin position="168"/>
        <end position="200"/>
    </location>
</feature>
<dbReference type="Gene3D" id="2.130.10.10">
    <property type="entry name" value="YVTN repeat-like/Quinoprotein amine dehydrogenase"/>
    <property type="match status" value="1"/>
</dbReference>
<feature type="domain" description="CDC20/Fizzy WD40" evidence="9">
    <location>
        <begin position="122"/>
        <end position="415"/>
    </location>
</feature>
<evidence type="ECO:0000313" key="10">
    <source>
        <dbReference type="EMBL" id="PRQ44278.1"/>
    </source>
</evidence>
<dbReference type="Proteomes" id="UP000238479">
    <property type="component" value="Chromosome 3"/>
</dbReference>
<organism evidence="10 11">
    <name type="scientific">Rosa chinensis</name>
    <name type="common">China rose</name>
    <dbReference type="NCBI Taxonomy" id="74649"/>
    <lineage>
        <taxon>Eukaryota</taxon>
        <taxon>Viridiplantae</taxon>
        <taxon>Streptophyta</taxon>
        <taxon>Embryophyta</taxon>
        <taxon>Tracheophyta</taxon>
        <taxon>Spermatophyta</taxon>
        <taxon>Magnoliopsida</taxon>
        <taxon>eudicotyledons</taxon>
        <taxon>Gunneridae</taxon>
        <taxon>Pentapetalae</taxon>
        <taxon>rosids</taxon>
        <taxon>fabids</taxon>
        <taxon>Rosales</taxon>
        <taxon>Rosaceae</taxon>
        <taxon>Rosoideae</taxon>
        <taxon>Rosoideae incertae sedis</taxon>
        <taxon>Rosa</taxon>
    </lineage>
</organism>
<sequence length="443" mass="49375">MDSSRKVNSLYPIQEPLFPRKRSRENLDRFIPDRESMDIGYANAVLTERRTGKENPVESSASSVAYQKLLAETLNMNRRILTFKSKPPAPIEPIPRALLSPPSHKAKSRPRRHISQTAEKILDAPDLSDDFYLNLLDWGSNNILAIALESTVYLWDASNSSTSELVTVSDDDGPVTSISWAADGRHIAIGLNNSCVELWDSISVKLLRKLKVHHERVGSLAWNKEILTTGSRDGNIINNDVRVRSHIVQTFLGHQEEVCGLKWSASGQQLASGGNDNLVFIWDRSVASPNAHWLHRLQDHTSAVKALSWCPFQANLLASGGGEGDDTIKFWNAHTGSCVNSVNTGSQVCALLWNSHERELLSSHGFTENQLILWKYPSMVRLAELSGHTSRVLYMTQGPDGFTVASAGDETLRFWNVFGIPEVAKSAPKQSRMPFSPKYYCIR</sequence>
<keyword evidence="2 7" id="KW-0853">WD repeat</keyword>
<dbReference type="GO" id="GO:0031145">
    <property type="term" value="P:anaphase-promoting complex-dependent catabolic process"/>
    <property type="evidence" value="ECO:0007669"/>
    <property type="project" value="TreeGrafter"/>
</dbReference>
<dbReference type="OMA" id="LAWNKRI"/>
<dbReference type="InterPro" id="IPR015943">
    <property type="entry name" value="WD40/YVTN_repeat-like_dom_sf"/>
</dbReference>
<name>A0A2P6RCW7_ROSCH</name>
<dbReference type="STRING" id="74649.A0A2P6RCW7"/>
<evidence type="ECO:0000256" key="6">
    <source>
        <dbReference type="ARBA" id="ARBA00023306"/>
    </source>
</evidence>
<evidence type="ECO:0000313" key="11">
    <source>
        <dbReference type="Proteomes" id="UP000238479"/>
    </source>
</evidence>
<dbReference type="GO" id="GO:0010997">
    <property type="term" value="F:anaphase-promoting complex binding"/>
    <property type="evidence" value="ECO:0007669"/>
    <property type="project" value="InterPro"/>
</dbReference>
<dbReference type="SUPFAM" id="SSF50978">
    <property type="entry name" value="WD40 repeat-like"/>
    <property type="match status" value="1"/>
</dbReference>
<evidence type="ECO:0000256" key="5">
    <source>
        <dbReference type="ARBA" id="ARBA00022776"/>
    </source>
</evidence>
<dbReference type="PANTHER" id="PTHR19918">
    <property type="entry name" value="CELL DIVISION CYCLE 20 CDC20 FIZZY -RELATED"/>
    <property type="match status" value="1"/>
</dbReference>
<evidence type="ECO:0000256" key="2">
    <source>
        <dbReference type="ARBA" id="ARBA00022574"/>
    </source>
</evidence>
<dbReference type="PROSITE" id="PS50294">
    <property type="entry name" value="WD_REPEATS_REGION"/>
    <property type="match status" value="1"/>
</dbReference>
<keyword evidence="5" id="KW-0498">Mitosis</keyword>
<dbReference type="InterPro" id="IPR001680">
    <property type="entry name" value="WD40_rpt"/>
</dbReference>
<keyword evidence="6" id="KW-0131">Cell cycle</keyword>
<evidence type="ECO:0000256" key="8">
    <source>
        <dbReference type="SAM" id="MobiDB-lite"/>
    </source>
</evidence>
<dbReference type="InterPro" id="IPR033010">
    <property type="entry name" value="Cdc20/Fizzy"/>
</dbReference>
<accession>A0A2P6RCW7</accession>
<dbReference type="Gramene" id="PRQ44278">
    <property type="protein sequence ID" value="PRQ44278"/>
    <property type="gene ID" value="RchiOBHm_Chr3g0477471"/>
</dbReference>